<keyword evidence="2" id="KW-1185">Reference proteome</keyword>
<accession>A0A840YNF6</accession>
<reference evidence="1 2" key="1">
    <citation type="submission" date="2020-08" db="EMBL/GenBank/DDBJ databases">
        <title>Genomic Encyclopedia of Type Strains, Phase IV (KMG-IV): sequencing the most valuable type-strain genomes for metagenomic binning, comparative biology and taxonomic classification.</title>
        <authorList>
            <person name="Goeker M."/>
        </authorList>
    </citation>
    <scope>NUCLEOTIDE SEQUENCE [LARGE SCALE GENOMIC DNA]</scope>
    <source>
        <strain evidence="1 2">DSM 25622</strain>
    </source>
</reference>
<dbReference type="InterPro" id="IPR045534">
    <property type="entry name" value="DUF6428"/>
</dbReference>
<evidence type="ECO:0000313" key="1">
    <source>
        <dbReference type="EMBL" id="MBB5696504.1"/>
    </source>
</evidence>
<proteinExistence type="predicted"/>
<evidence type="ECO:0000313" key="2">
    <source>
        <dbReference type="Proteomes" id="UP000580654"/>
    </source>
</evidence>
<gene>
    <name evidence="1" type="ORF">FHS87_004575</name>
</gene>
<dbReference type="Proteomes" id="UP000580654">
    <property type="component" value="Unassembled WGS sequence"/>
</dbReference>
<protein>
    <submittedName>
        <fullName evidence="1">Uncharacterized protein</fullName>
    </submittedName>
</protein>
<dbReference type="RefSeq" id="WP_246418640.1">
    <property type="nucleotide sequence ID" value="NZ_JACIJD010000048.1"/>
</dbReference>
<dbReference type="EMBL" id="JACIJD010000048">
    <property type="protein sequence ID" value="MBB5696504.1"/>
    <property type="molecule type" value="Genomic_DNA"/>
</dbReference>
<dbReference type="Pfam" id="PF20001">
    <property type="entry name" value="DUF6428"/>
    <property type="match status" value="1"/>
</dbReference>
<sequence>MNAPALPLTVSFQSDASLGALLDALRPYGSRQLVISYDGRRTQPGYHVTEVKAGSFLTLNCGGNPDAWQETILQVEDLPASAEKPDHMEVGKFLSILEKVAARVSLQPGSRLTSEVGPPGRPMQIFDVEAIRIEAAGVVVELGPRPAICKPRHRAEQEAKAASACCAPSRGCC</sequence>
<comment type="caution">
    <text evidence="1">The sequence shown here is derived from an EMBL/GenBank/DDBJ whole genome shotgun (WGS) entry which is preliminary data.</text>
</comment>
<dbReference type="AlphaFoldDB" id="A0A840YNF6"/>
<organism evidence="1 2">
    <name type="scientific">Muricoccus pecuniae</name>
    <dbReference type="NCBI Taxonomy" id="693023"/>
    <lineage>
        <taxon>Bacteria</taxon>
        <taxon>Pseudomonadati</taxon>
        <taxon>Pseudomonadota</taxon>
        <taxon>Alphaproteobacteria</taxon>
        <taxon>Acetobacterales</taxon>
        <taxon>Roseomonadaceae</taxon>
        <taxon>Muricoccus</taxon>
    </lineage>
</organism>
<name>A0A840YNF6_9PROT</name>